<keyword evidence="4" id="KW-1185">Reference proteome</keyword>
<dbReference type="EC" id="2.1.-.-" evidence="3"/>
<accession>A0ABW5ARF4</accession>
<sequence length="288" mass="30689">MSSFSADWLERREPHDRKARNPAVLEALRRCFAQETSVTIVDLACGTGSTLRALSGLLPRHQHWRLVDNDLGLLARAKGAAEAMAGGPRVTVTAVDLARDIETALDGPIDLVATSAFLDLVSQDWLERLVTEVAVRRLPFYAALSYDGRVTLDPADDADATIVSAFNRHQSTDKGFGPALGPAAVGELVRRFDRLGYEVVQGLSDWVIGARDPIFGDVVASLAGAARELVGVPQATIDAWVRRRTGLAMVGRSTIRIGHRDVFARPTGTSGASGVAGPTGSAGPTGRR</sequence>
<dbReference type="Proteomes" id="UP001597314">
    <property type="component" value="Unassembled WGS sequence"/>
</dbReference>
<gene>
    <name evidence="3" type="ORF">ACFSOX_23030</name>
</gene>
<comment type="caution">
    <text evidence="3">The sequence shown here is derived from an EMBL/GenBank/DDBJ whole genome shotgun (WGS) entry which is preliminary data.</text>
</comment>
<evidence type="ECO:0000313" key="4">
    <source>
        <dbReference type="Proteomes" id="UP001597314"/>
    </source>
</evidence>
<name>A0ABW5ARF4_9BRAD</name>
<feature type="domain" description="Methyltransferase" evidence="2">
    <location>
        <begin position="40"/>
        <end position="134"/>
    </location>
</feature>
<dbReference type="InterPro" id="IPR041698">
    <property type="entry name" value="Methyltransf_25"/>
</dbReference>
<dbReference type="SUPFAM" id="SSF53335">
    <property type="entry name" value="S-adenosyl-L-methionine-dependent methyltransferases"/>
    <property type="match status" value="1"/>
</dbReference>
<evidence type="ECO:0000259" key="2">
    <source>
        <dbReference type="Pfam" id="PF13649"/>
    </source>
</evidence>
<dbReference type="GO" id="GO:0032259">
    <property type="term" value="P:methylation"/>
    <property type="evidence" value="ECO:0007669"/>
    <property type="project" value="UniProtKB-KW"/>
</dbReference>
<dbReference type="GO" id="GO:0008168">
    <property type="term" value="F:methyltransferase activity"/>
    <property type="evidence" value="ECO:0007669"/>
    <property type="project" value="UniProtKB-KW"/>
</dbReference>
<reference evidence="4" key="1">
    <citation type="journal article" date="2019" name="Int. J. Syst. Evol. Microbiol.">
        <title>The Global Catalogue of Microorganisms (GCM) 10K type strain sequencing project: providing services to taxonomists for standard genome sequencing and annotation.</title>
        <authorList>
            <consortium name="The Broad Institute Genomics Platform"/>
            <consortium name="The Broad Institute Genome Sequencing Center for Infectious Disease"/>
            <person name="Wu L."/>
            <person name="Ma J."/>
        </authorList>
    </citation>
    <scope>NUCLEOTIDE SEQUENCE [LARGE SCALE GENOMIC DNA]</scope>
    <source>
        <strain evidence="4">CGMCC 1.6774</strain>
    </source>
</reference>
<dbReference type="Gene3D" id="3.40.50.150">
    <property type="entry name" value="Vaccinia Virus protein VP39"/>
    <property type="match status" value="1"/>
</dbReference>
<organism evidence="3 4">
    <name type="scientific">Rhodoplanes azumiensis</name>
    <dbReference type="NCBI Taxonomy" id="1897628"/>
    <lineage>
        <taxon>Bacteria</taxon>
        <taxon>Pseudomonadati</taxon>
        <taxon>Pseudomonadota</taxon>
        <taxon>Alphaproteobacteria</taxon>
        <taxon>Hyphomicrobiales</taxon>
        <taxon>Nitrobacteraceae</taxon>
        <taxon>Rhodoplanes</taxon>
    </lineage>
</organism>
<feature type="region of interest" description="Disordered" evidence="1">
    <location>
        <begin position="264"/>
        <end position="288"/>
    </location>
</feature>
<proteinExistence type="predicted"/>
<evidence type="ECO:0000313" key="3">
    <source>
        <dbReference type="EMBL" id="MFD2185037.1"/>
    </source>
</evidence>
<keyword evidence="3" id="KW-0808">Transferase</keyword>
<dbReference type="EMBL" id="JBHUIW010000046">
    <property type="protein sequence ID" value="MFD2185037.1"/>
    <property type="molecule type" value="Genomic_DNA"/>
</dbReference>
<keyword evidence="3" id="KW-0489">Methyltransferase</keyword>
<evidence type="ECO:0000256" key="1">
    <source>
        <dbReference type="SAM" id="MobiDB-lite"/>
    </source>
</evidence>
<dbReference type="RefSeq" id="WP_378480168.1">
    <property type="nucleotide sequence ID" value="NZ_JBHUIW010000046.1"/>
</dbReference>
<dbReference type="InterPro" id="IPR029063">
    <property type="entry name" value="SAM-dependent_MTases_sf"/>
</dbReference>
<protein>
    <submittedName>
        <fullName evidence="3">Class I SAM-dependent methyltransferase</fullName>
        <ecNumber evidence="3">2.1.-.-</ecNumber>
    </submittedName>
</protein>
<dbReference type="Pfam" id="PF13649">
    <property type="entry name" value="Methyltransf_25"/>
    <property type="match status" value="1"/>
</dbReference>